<protein>
    <submittedName>
        <fullName evidence="2">(Atlantic silverside) hypothetical protein</fullName>
    </submittedName>
</protein>
<organism evidence="2 3">
    <name type="scientific">Menidia menidia</name>
    <name type="common">Atlantic silverside</name>
    <dbReference type="NCBI Taxonomy" id="238744"/>
    <lineage>
        <taxon>Eukaryota</taxon>
        <taxon>Metazoa</taxon>
        <taxon>Chordata</taxon>
        <taxon>Craniata</taxon>
        <taxon>Vertebrata</taxon>
        <taxon>Euteleostomi</taxon>
        <taxon>Actinopterygii</taxon>
        <taxon>Neopterygii</taxon>
        <taxon>Teleostei</taxon>
        <taxon>Neoteleostei</taxon>
        <taxon>Acanthomorphata</taxon>
        <taxon>Ovalentaria</taxon>
        <taxon>Atherinomorphae</taxon>
        <taxon>Atheriniformes</taxon>
        <taxon>Atherinopsidae</taxon>
        <taxon>Menidiinae</taxon>
        <taxon>Menidia</taxon>
    </lineage>
</organism>
<keyword evidence="3" id="KW-1185">Reference proteome</keyword>
<gene>
    <name evidence="2" type="ORF">MMEN_LOCUS19972</name>
</gene>
<dbReference type="SUPFAM" id="SSF52821">
    <property type="entry name" value="Rhodanese/Cell cycle control phosphatase"/>
    <property type="match status" value="1"/>
</dbReference>
<dbReference type="PROSITE" id="PS50206">
    <property type="entry name" value="RHODANESE_3"/>
    <property type="match status" value="1"/>
</dbReference>
<feature type="domain" description="Rhodanese" evidence="1">
    <location>
        <begin position="74"/>
        <end position="102"/>
    </location>
</feature>
<sequence>MALRRCWRSAGVIPRLLWKGSVPHATFNPAGRSYVSCFVNAHQGCRTTQSQLRRFSSEPASTDVSYEQLKQVLADREAVVIDVREPWELREYGFIPGAINVPRECCSVYL</sequence>
<dbReference type="InterPro" id="IPR001763">
    <property type="entry name" value="Rhodanese-like_dom"/>
</dbReference>
<dbReference type="Proteomes" id="UP000677803">
    <property type="component" value="Unassembled WGS sequence"/>
</dbReference>
<name>A0A8S4BPG1_9TELE</name>
<feature type="non-terminal residue" evidence="2">
    <location>
        <position position="1"/>
    </location>
</feature>
<accession>A0A8S4BPG1</accession>
<evidence type="ECO:0000313" key="3">
    <source>
        <dbReference type="Proteomes" id="UP000677803"/>
    </source>
</evidence>
<dbReference type="PANTHER" id="PTHR44086">
    <property type="entry name" value="THIOSULFATE SULFURTRANSFERASE RDL2, MITOCHONDRIAL-RELATED"/>
    <property type="match status" value="1"/>
</dbReference>
<dbReference type="OrthoDB" id="566238at2759"/>
<dbReference type="AlphaFoldDB" id="A0A8S4BPG1"/>
<dbReference type="Pfam" id="PF00581">
    <property type="entry name" value="Rhodanese"/>
    <property type="match status" value="1"/>
</dbReference>
<evidence type="ECO:0000259" key="1">
    <source>
        <dbReference type="PROSITE" id="PS50206"/>
    </source>
</evidence>
<reference evidence="2" key="1">
    <citation type="submission" date="2021-05" db="EMBL/GenBank/DDBJ databases">
        <authorList>
            <person name="Tigano A."/>
        </authorList>
    </citation>
    <scope>NUCLEOTIDE SEQUENCE</scope>
</reference>
<dbReference type="Gene3D" id="3.40.250.10">
    <property type="entry name" value="Rhodanese-like domain"/>
    <property type="match status" value="1"/>
</dbReference>
<dbReference type="PANTHER" id="PTHR44086:SF10">
    <property type="entry name" value="THIOSULFATE SULFURTRANSFERASE_RHODANESE-LIKE DOMAIN-CONTAINING PROTEIN 3"/>
    <property type="match status" value="1"/>
</dbReference>
<comment type="caution">
    <text evidence="2">The sequence shown here is derived from an EMBL/GenBank/DDBJ whole genome shotgun (WGS) entry which is preliminary data.</text>
</comment>
<evidence type="ECO:0000313" key="2">
    <source>
        <dbReference type="EMBL" id="CAG6016007.1"/>
    </source>
</evidence>
<dbReference type="InterPro" id="IPR036873">
    <property type="entry name" value="Rhodanese-like_dom_sf"/>
</dbReference>
<dbReference type="EMBL" id="CAJRST010038888">
    <property type="protein sequence ID" value="CAG6016007.1"/>
    <property type="molecule type" value="Genomic_DNA"/>
</dbReference>
<proteinExistence type="predicted"/>